<evidence type="ECO:0000313" key="11">
    <source>
        <dbReference type="EMBL" id="KAL5105112.1"/>
    </source>
</evidence>
<dbReference type="PANTHER" id="PTHR11571">
    <property type="entry name" value="GLUTATHIONE S-TRANSFERASE"/>
    <property type="match status" value="1"/>
</dbReference>
<comment type="function">
    <text evidence="1">GST isoenzymes appear to play a central role in the parasite detoxification system. Other functions are also suspected including a role in increasing the solubility of haematin in the parasite gut.</text>
</comment>
<sequence>MNMSCCNSCCGCCYPGEYELRKVESKTANEVVAVFDVEPSAPELEYIDDFVGPPLMLLKPMISTLPLSIPTPFLTPPTPPPTSSSASSPPLSPSSTSPELEHIDDFVGFSLVSLQPTMSPSHSSHSTSSSKPSSTPTPPLTWPKTASAEESESPPFIISTPSVLTKPRLRYWNIRERAEQIRLFCHYLKEDYKEEMYEYGPGPDYPTLEWENKEQSAEFADLQLPYWIEEGVRLCGTAPILEHIAQKHDLLPSSKHTRTRLRRTQESIDELRGNFEDLCYDREWKAREQQFLRATPKQLHRLSSTLGNRNWISGRKINYPDFNLYDLLDMLVNFAPNCLKQFGNLENFMLRFRGLQSVKDYIATPEFLSRPFFSPKALWDGCRK</sequence>
<dbReference type="PROSITE" id="PS50405">
    <property type="entry name" value="GST_CTER"/>
    <property type="match status" value="1"/>
</dbReference>
<feature type="region of interest" description="Disordered" evidence="8">
    <location>
        <begin position="117"/>
        <end position="159"/>
    </location>
</feature>
<dbReference type="InterPro" id="IPR036282">
    <property type="entry name" value="Glutathione-S-Trfase_C_sf"/>
</dbReference>
<keyword evidence="12" id="KW-1185">Reference proteome</keyword>
<dbReference type="Proteomes" id="UP001651158">
    <property type="component" value="Unassembled WGS sequence"/>
</dbReference>
<dbReference type="InterPro" id="IPR050213">
    <property type="entry name" value="GST_superfamily"/>
</dbReference>
<comment type="catalytic activity">
    <reaction evidence="7">
        <text>RX + glutathione = an S-substituted glutathione + a halide anion + H(+)</text>
        <dbReference type="Rhea" id="RHEA:16437"/>
        <dbReference type="ChEBI" id="CHEBI:15378"/>
        <dbReference type="ChEBI" id="CHEBI:16042"/>
        <dbReference type="ChEBI" id="CHEBI:17792"/>
        <dbReference type="ChEBI" id="CHEBI:57925"/>
        <dbReference type="ChEBI" id="CHEBI:90779"/>
        <dbReference type="EC" id="2.5.1.18"/>
    </reaction>
</comment>
<keyword evidence="6" id="KW-0808">Transferase</keyword>
<evidence type="ECO:0000256" key="4">
    <source>
        <dbReference type="ARBA" id="ARBA00011738"/>
    </source>
</evidence>
<organism evidence="11 12">
    <name type="scientific">Taenia crassiceps</name>
    <dbReference type="NCBI Taxonomy" id="6207"/>
    <lineage>
        <taxon>Eukaryota</taxon>
        <taxon>Metazoa</taxon>
        <taxon>Spiralia</taxon>
        <taxon>Lophotrochozoa</taxon>
        <taxon>Platyhelminthes</taxon>
        <taxon>Cestoda</taxon>
        <taxon>Eucestoda</taxon>
        <taxon>Cyclophyllidea</taxon>
        <taxon>Taeniidae</taxon>
        <taxon>Taenia</taxon>
    </lineage>
</organism>
<evidence type="ECO:0000256" key="2">
    <source>
        <dbReference type="ARBA" id="ARBA00003701"/>
    </source>
</evidence>
<gene>
    <name evidence="11" type="ORF">TcWFU_001985</name>
</gene>
<evidence type="ECO:0000259" key="10">
    <source>
        <dbReference type="PROSITE" id="PS50405"/>
    </source>
</evidence>
<dbReference type="SUPFAM" id="SSF47616">
    <property type="entry name" value="GST C-terminal domain-like"/>
    <property type="match status" value="1"/>
</dbReference>
<dbReference type="Pfam" id="PF14497">
    <property type="entry name" value="GST_C_3"/>
    <property type="match status" value="1"/>
</dbReference>
<dbReference type="InterPro" id="IPR004045">
    <property type="entry name" value="Glutathione_S-Trfase_N"/>
</dbReference>
<feature type="compositionally biased region" description="Low complexity" evidence="8">
    <location>
        <begin position="117"/>
        <end position="134"/>
    </location>
</feature>
<evidence type="ECO:0000259" key="9">
    <source>
        <dbReference type="PROSITE" id="PS50404"/>
    </source>
</evidence>
<dbReference type="InterPro" id="IPR036249">
    <property type="entry name" value="Thioredoxin-like_sf"/>
</dbReference>
<evidence type="ECO:0000256" key="5">
    <source>
        <dbReference type="ARBA" id="ARBA00012452"/>
    </source>
</evidence>
<dbReference type="InterPro" id="IPR004046">
    <property type="entry name" value="GST_C"/>
</dbReference>
<comment type="caution">
    <text evidence="11">The sequence shown here is derived from an EMBL/GenBank/DDBJ whole genome shotgun (WGS) entry which is preliminary data.</text>
</comment>
<evidence type="ECO:0000313" key="12">
    <source>
        <dbReference type="Proteomes" id="UP001651158"/>
    </source>
</evidence>
<comment type="subunit">
    <text evidence="4">Homodimer.</text>
</comment>
<comment type="function">
    <text evidence="2">Conjugation of reduced glutathione to a wide number of exogenous and endogenous hydrophobic electrophiles.</text>
</comment>
<accession>A0ABR4Q6B4</accession>
<dbReference type="PROSITE" id="PS50404">
    <property type="entry name" value="GST_NTER"/>
    <property type="match status" value="1"/>
</dbReference>
<dbReference type="Gene3D" id="3.40.30.10">
    <property type="entry name" value="Glutaredoxin"/>
    <property type="match status" value="1"/>
</dbReference>
<name>A0ABR4Q6B4_9CEST</name>
<reference evidence="11 12" key="1">
    <citation type="journal article" date="2022" name="Front. Cell. Infect. Microbiol.">
        <title>The Genomes of Two Strains of Taenia crassiceps the Animal Model for the Study of Human Cysticercosis.</title>
        <authorList>
            <person name="Bobes R.J."/>
            <person name="Estrada K."/>
            <person name="Rios-Valencia D.G."/>
            <person name="Calderon-Gallegos A."/>
            <person name="de la Torre P."/>
            <person name="Carrero J.C."/>
            <person name="Sanchez-Flores A."/>
            <person name="Laclette J.P."/>
        </authorList>
    </citation>
    <scope>NUCLEOTIDE SEQUENCE [LARGE SCALE GENOMIC DNA]</scope>
    <source>
        <strain evidence="11">WFUcys</strain>
    </source>
</reference>
<dbReference type="SUPFAM" id="SSF52833">
    <property type="entry name" value="Thioredoxin-like"/>
    <property type="match status" value="1"/>
</dbReference>
<dbReference type="Pfam" id="PF02798">
    <property type="entry name" value="GST_N"/>
    <property type="match status" value="1"/>
</dbReference>
<dbReference type="EC" id="2.5.1.18" evidence="5"/>
<evidence type="ECO:0000256" key="3">
    <source>
        <dbReference type="ARBA" id="ARBA00005861"/>
    </source>
</evidence>
<dbReference type="InterPro" id="IPR010987">
    <property type="entry name" value="Glutathione-S-Trfase_C-like"/>
</dbReference>
<evidence type="ECO:0000256" key="1">
    <source>
        <dbReference type="ARBA" id="ARBA00002446"/>
    </source>
</evidence>
<evidence type="ECO:0000256" key="7">
    <source>
        <dbReference type="ARBA" id="ARBA00047960"/>
    </source>
</evidence>
<comment type="similarity">
    <text evidence="3">Belongs to the GST superfamily. Mu family.</text>
</comment>
<evidence type="ECO:0000256" key="8">
    <source>
        <dbReference type="SAM" id="MobiDB-lite"/>
    </source>
</evidence>
<feature type="domain" description="GST N-terminal" evidence="9">
    <location>
        <begin position="165"/>
        <end position="252"/>
    </location>
</feature>
<dbReference type="PANTHER" id="PTHR11571:SF222">
    <property type="entry name" value="GLUTATHIONE TRANSFERASE"/>
    <property type="match status" value="1"/>
</dbReference>
<feature type="domain" description="GST C-terminal" evidence="10">
    <location>
        <begin position="254"/>
        <end position="372"/>
    </location>
</feature>
<feature type="compositionally biased region" description="Low complexity" evidence="8">
    <location>
        <begin position="83"/>
        <end position="98"/>
    </location>
</feature>
<feature type="compositionally biased region" description="Pro residues" evidence="8">
    <location>
        <begin position="73"/>
        <end position="82"/>
    </location>
</feature>
<evidence type="ECO:0000256" key="6">
    <source>
        <dbReference type="ARBA" id="ARBA00022679"/>
    </source>
</evidence>
<proteinExistence type="inferred from homology"/>
<dbReference type="Gene3D" id="1.20.1050.10">
    <property type="match status" value="1"/>
</dbReference>
<protein>
    <recommendedName>
        <fullName evidence="5">glutathione transferase</fullName>
        <ecNumber evidence="5">2.5.1.18</ecNumber>
    </recommendedName>
</protein>
<dbReference type="EMBL" id="JAKROA010000009">
    <property type="protein sequence ID" value="KAL5105112.1"/>
    <property type="molecule type" value="Genomic_DNA"/>
</dbReference>
<feature type="region of interest" description="Disordered" evidence="8">
    <location>
        <begin position="73"/>
        <end position="98"/>
    </location>
</feature>